<keyword evidence="2" id="KW-1185">Reference proteome</keyword>
<proteinExistence type="predicted"/>
<geneLocation type="plasmid" evidence="1 2">
    <name>unnamed1</name>
</geneLocation>
<dbReference type="RefSeq" id="WP_329501463.1">
    <property type="nucleotide sequence ID" value="NZ_CP108461.1"/>
</dbReference>
<keyword evidence="1" id="KW-0614">Plasmid</keyword>
<evidence type="ECO:0000313" key="2">
    <source>
        <dbReference type="Proteomes" id="UP001432014"/>
    </source>
</evidence>
<reference evidence="1 2" key="1">
    <citation type="submission" date="2022-10" db="EMBL/GenBank/DDBJ databases">
        <title>The complete genomes of actinobacterial strains from the NBC collection.</title>
        <authorList>
            <person name="Joergensen T.S."/>
            <person name="Alvarez Arevalo M."/>
            <person name="Sterndorff E.B."/>
            <person name="Faurdal D."/>
            <person name="Vuksanovic O."/>
            <person name="Mourched A.-S."/>
            <person name="Charusanti P."/>
            <person name="Shaw S."/>
            <person name="Blin K."/>
            <person name="Weber T."/>
        </authorList>
    </citation>
    <scope>NUCLEOTIDE SEQUENCE [LARGE SCALE GENOMIC DNA]</scope>
    <source>
        <strain evidence="1 2">NBC_01247</strain>
        <plasmid evidence="1 2">unnamed1</plasmid>
    </source>
</reference>
<sequence>MAGRWMEFGKYGAAGIPGWLAIARGLDELVTGVASPVTSKRGLNARLRYLTRSQAGYEAMARAGITATPRTIKNWVAGKQKPNNANRDKLDAAYWVLRRHNVVTDLKRRLNNNGAGTRVEIYPVDQTGVDEKRRRDISHRAINVRGAWDDMVDAWHKGPNDPSAAEMLDVIWDEVITDLGSDYDAYSYVTHIGFAA</sequence>
<protein>
    <submittedName>
        <fullName evidence="1">Transcriptional regulator</fullName>
    </submittedName>
</protein>
<evidence type="ECO:0000313" key="1">
    <source>
        <dbReference type="EMBL" id="WUS61924.1"/>
    </source>
</evidence>
<organism evidence="1 2">
    <name type="scientific">Kitasatospora herbaricolor</name>
    <dbReference type="NCBI Taxonomy" id="68217"/>
    <lineage>
        <taxon>Bacteria</taxon>
        <taxon>Bacillati</taxon>
        <taxon>Actinomycetota</taxon>
        <taxon>Actinomycetes</taxon>
        <taxon>Kitasatosporales</taxon>
        <taxon>Streptomycetaceae</taxon>
        <taxon>Kitasatospora</taxon>
    </lineage>
</organism>
<accession>A0ABZ1WMM7</accession>
<name>A0ABZ1WMM7_9ACTN</name>
<dbReference type="EMBL" id="CP108483">
    <property type="protein sequence ID" value="WUS61924.1"/>
    <property type="molecule type" value="Genomic_DNA"/>
</dbReference>
<gene>
    <name evidence="1" type="ORF">OG469_41315</name>
</gene>
<dbReference type="Proteomes" id="UP001432014">
    <property type="component" value="Plasmid unnamed1"/>
</dbReference>